<evidence type="ECO:0000313" key="1">
    <source>
        <dbReference type="EMBL" id="CAJ75155.1"/>
    </source>
</evidence>
<accession>Q1Q569</accession>
<sequence>MPCTGLLFRWRFVATGEGYVRGKKDREVVSEEWIANLNTEFRAKGVEQRRRPWEAIRRYSEEFNASVDLSSDIAKTIFKWFEVHSKPGVHQIGSLYEAVYFFDSQFWVVSIPITYGTVQLNALDSLREMPESIKQEMMADHKQAWDYAIYWADCVDYGMGIDDLRKTQGLNEFGAQLLMSADQELRAATSILSQHRPDPRAILNCRMALEMYFKSYIALKTGLSQSQAKSIGHDLNKGLDRFIEVSGLNDWAKTRGLLTVFPEIHERYKEQDITLKRIWDGYSFAHSLGAVIIREFTDRNTLEQVMASNNAN</sequence>
<reference evidence="1" key="2">
    <citation type="submission" date="2006-01" db="EMBL/GenBank/DDBJ databases">
        <authorList>
            <person name="Genoscope"/>
        </authorList>
    </citation>
    <scope>NUCLEOTIDE SEQUENCE</scope>
</reference>
<reference evidence="1" key="1">
    <citation type="journal article" date="2006" name="Nature">
        <title>Deciphering the evolution and metabolism of an anammox bacterium from a community genome.</title>
        <authorList>
            <person name="Strous M."/>
            <person name="Pelletier E."/>
            <person name="Mangenot S."/>
            <person name="Rattei T."/>
            <person name="Lehner A."/>
            <person name="Taylor M.W."/>
            <person name="Horn M."/>
            <person name="Daims H."/>
            <person name="Bartol-Mavel D."/>
            <person name="Wincker P."/>
            <person name="Barbe V."/>
            <person name="Fonknechten N."/>
            <person name="Vallenet D."/>
            <person name="Segurens B."/>
            <person name="Schenowitz-Truong C."/>
            <person name="Medigue C."/>
            <person name="Collingro A."/>
            <person name="Snel B."/>
            <person name="Dutilh B.E."/>
            <person name="OpDenCamp H.J.M."/>
            <person name="vanDerDrift C."/>
            <person name="Cirpus I."/>
            <person name="vanDePas-Schoonen K.T."/>
            <person name="Harhangi H.R."/>
            <person name="vanNiftrik L."/>
            <person name="Schmid M."/>
            <person name="Keltjens J."/>
            <person name="vanDeVossenberg J."/>
            <person name="Kartal B."/>
            <person name="Meier H."/>
            <person name="Frishman D."/>
            <person name="Huynen M.A."/>
            <person name="Mewes H."/>
            <person name="Weissenbach J."/>
            <person name="Jetten M.S.M."/>
            <person name="Wagner M."/>
            <person name="LePaslier D."/>
        </authorList>
    </citation>
    <scope>NUCLEOTIDE SEQUENCE</scope>
</reference>
<organism evidence="1">
    <name type="scientific">Kuenenia stuttgartiensis</name>
    <dbReference type="NCBI Taxonomy" id="174633"/>
    <lineage>
        <taxon>Bacteria</taxon>
        <taxon>Pseudomonadati</taxon>
        <taxon>Planctomycetota</taxon>
        <taxon>Candidatus Brocadiia</taxon>
        <taxon>Candidatus Brocadiales</taxon>
        <taxon>Candidatus Brocadiaceae</taxon>
        <taxon>Candidatus Kuenenia</taxon>
    </lineage>
</organism>
<dbReference type="EMBL" id="CT573071">
    <property type="protein sequence ID" value="CAJ75155.1"/>
    <property type="molecule type" value="Genomic_DNA"/>
</dbReference>
<gene>
    <name evidence="1" type="ORF">kuste4393</name>
</gene>
<proteinExistence type="predicted"/>
<protein>
    <recommendedName>
        <fullName evidence="2">HEPN domain-containing protein</fullName>
    </recommendedName>
</protein>
<evidence type="ECO:0008006" key="2">
    <source>
        <dbReference type="Google" id="ProtNLM"/>
    </source>
</evidence>
<dbReference type="AlphaFoldDB" id="Q1Q569"/>
<name>Q1Q569_KUEST</name>
<dbReference type="RefSeq" id="WP_169704434.1">
    <property type="nucleotide sequence ID" value="NZ_OCTL01000150.1"/>
</dbReference>